<dbReference type="GO" id="GO:0043565">
    <property type="term" value="F:sequence-specific DNA binding"/>
    <property type="evidence" value="ECO:0007669"/>
    <property type="project" value="InterPro"/>
</dbReference>
<dbReference type="InterPro" id="IPR036390">
    <property type="entry name" value="WH_DNA-bd_sf"/>
</dbReference>
<dbReference type="GO" id="GO:0005634">
    <property type="term" value="C:nucleus"/>
    <property type="evidence" value="ECO:0007669"/>
    <property type="project" value="UniProtKB-SubCell"/>
</dbReference>
<comment type="similarity">
    <text evidence="2 7">Belongs to the HSF family.</text>
</comment>
<evidence type="ECO:0000256" key="1">
    <source>
        <dbReference type="ARBA" id="ARBA00004123"/>
    </source>
</evidence>
<dbReference type="GO" id="GO:0003700">
    <property type="term" value="F:DNA-binding transcription factor activity"/>
    <property type="evidence" value="ECO:0007669"/>
    <property type="project" value="InterPro"/>
</dbReference>
<protein>
    <submittedName>
        <fullName evidence="10">Heat shock factor protein 1</fullName>
    </submittedName>
</protein>
<keyword evidence="11" id="KW-1185">Reference proteome</keyword>
<dbReference type="PRINTS" id="PR00056">
    <property type="entry name" value="HSFDOMAIN"/>
</dbReference>
<organism evidence="10 11">
    <name type="scientific">Zancudomyces culisetae</name>
    <name type="common">Gut fungus</name>
    <name type="synonym">Smittium culisetae</name>
    <dbReference type="NCBI Taxonomy" id="1213189"/>
    <lineage>
        <taxon>Eukaryota</taxon>
        <taxon>Fungi</taxon>
        <taxon>Fungi incertae sedis</taxon>
        <taxon>Zoopagomycota</taxon>
        <taxon>Kickxellomycotina</taxon>
        <taxon>Harpellomycetes</taxon>
        <taxon>Harpellales</taxon>
        <taxon>Legeriomycetaceae</taxon>
        <taxon>Zancudomyces</taxon>
    </lineage>
</organism>
<dbReference type="EMBL" id="LSSK01000098">
    <property type="protein sequence ID" value="OMH85264.1"/>
    <property type="molecule type" value="Genomic_DNA"/>
</dbReference>
<keyword evidence="6" id="KW-0539">Nucleus</keyword>
<comment type="caution">
    <text evidence="10">The sequence shown here is derived from an EMBL/GenBank/DDBJ whole genome shotgun (WGS) entry which is preliminary data.</text>
</comment>
<comment type="subcellular location">
    <subcellularLocation>
        <location evidence="1">Nucleus</location>
    </subcellularLocation>
</comment>
<dbReference type="InterPro" id="IPR000232">
    <property type="entry name" value="HSF_DNA-bd"/>
</dbReference>
<evidence type="ECO:0000256" key="6">
    <source>
        <dbReference type="ARBA" id="ARBA00023242"/>
    </source>
</evidence>
<evidence type="ECO:0000313" key="11">
    <source>
        <dbReference type="Proteomes" id="UP000188320"/>
    </source>
</evidence>
<gene>
    <name evidence="10" type="ORF">AX774_g1189</name>
</gene>
<dbReference type="Proteomes" id="UP000188320">
    <property type="component" value="Unassembled WGS sequence"/>
</dbReference>
<dbReference type="AlphaFoldDB" id="A0A1R1PWF9"/>
<evidence type="ECO:0000256" key="7">
    <source>
        <dbReference type="RuleBase" id="RU004020"/>
    </source>
</evidence>
<evidence type="ECO:0000256" key="2">
    <source>
        <dbReference type="ARBA" id="ARBA00006403"/>
    </source>
</evidence>
<feature type="region of interest" description="Disordered" evidence="8">
    <location>
        <begin position="33"/>
        <end position="55"/>
    </location>
</feature>
<evidence type="ECO:0000259" key="9">
    <source>
        <dbReference type="SMART" id="SM00415"/>
    </source>
</evidence>
<keyword evidence="5" id="KW-0804">Transcription</keyword>
<dbReference type="SUPFAM" id="SSF46785">
    <property type="entry name" value="Winged helix' DNA-binding domain"/>
    <property type="match status" value="1"/>
</dbReference>
<dbReference type="PANTHER" id="PTHR10015:SF427">
    <property type="entry name" value="HEAT SHOCK FACTOR PROTEIN"/>
    <property type="match status" value="1"/>
</dbReference>
<dbReference type="FunFam" id="1.10.10.10:FF:000027">
    <property type="entry name" value="Heat shock transcription factor 1"/>
    <property type="match status" value="1"/>
</dbReference>
<dbReference type="OrthoDB" id="60033at2759"/>
<dbReference type="SMART" id="SM00415">
    <property type="entry name" value="HSF"/>
    <property type="match status" value="1"/>
</dbReference>
<evidence type="ECO:0000256" key="3">
    <source>
        <dbReference type="ARBA" id="ARBA00023015"/>
    </source>
</evidence>
<keyword evidence="3" id="KW-0805">Transcription regulation</keyword>
<reference evidence="11" key="1">
    <citation type="submission" date="2017-01" db="EMBL/GenBank/DDBJ databases">
        <authorList>
            <person name="Wang Y."/>
            <person name="White M."/>
            <person name="Kvist S."/>
            <person name="Moncalvo J.-M."/>
        </authorList>
    </citation>
    <scope>NUCLEOTIDE SEQUENCE [LARGE SCALE GENOMIC DNA]</scope>
    <source>
        <strain evidence="11">COL-18-3</strain>
    </source>
</reference>
<sequence>MTPKRNKKRSSEHVDACLNQNLIEERPVVDIDSCSTENQKRGKAGADNGAKKSKKKGRVGASSFILNLFRMVNNREHEQFIGWTWPGTSFIVRRAMEFSQDILPRYYKHRNFSSFIRQLNMYGFQKVNRPSRGYRPDSITEVYEFSHPEFTRDGECLLEKIKRHSAGSTQSYYNITYNEANYNMINITPSQVEKIQEKMNDAICAISKKCSELEQKIAEQQKAIELLQMRSNTSKNGFNDLESQKFLEKILNPVTINNNTYENAYPPDILSGTDHHNEYVMDNGFVGQAMCSSFFGANEYSQGLTESGLTDISSGHAVCVDRVHAAKPAEESKLQPIQFNQYIDTSITAWPVNNYENTFISVYSNPTHTSSIILPSSGESADFLTGIYNNGNL</sequence>
<dbReference type="InterPro" id="IPR036388">
    <property type="entry name" value="WH-like_DNA-bd_sf"/>
</dbReference>
<evidence type="ECO:0000313" key="10">
    <source>
        <dbReference type="EMBL" id="OMH85264.1"/>
    </source>
</evidence>
<accession>A0A1R1PWF9</accession>
<dbReference type="Gene3D" id="1.10.10.10">
    <property type="entry name" value="Winged helix-like DNA-binding domain superfamily/Winged helix DNA-binding domain"/>
    <property type="match status" value="1"/>
</dbReference>
<proteinExistence type="inferred from homology"/>
<name>A0A1R1PWF9_ZANCU</name>
<evidence type="ECO:0000256" key="4">
    <source>
        <dbReference type="ARBA" id="ARBA00023125"/>
    </source>
</evidence>
<feature type="domain" description="HSF-type DNA-binding" evidence="9">
    <location>
        <begin position="60"/>
        <end position="164"/>
    </location>
</feature>
<evidence type="ECO:0000256" key="5">
    <source>
        <dbReference type="ARBA" id="ARBA00023163"/>
    </source>
</evidence>
<keyword evidence="10" id="KW-0346">Stress response</keyword>
<evidence type="ECO:0000256" key="8">
    <source>
        <dbReference type="SAM" id="MobiDB-lite"/>
    </source>
</evidence>
<keyword evidence="4" id="KW-0238">DNA-binding</keyword>
<dbReference type="PANTHER" id="PTHR10015">
    <property type="entry name" value="HEAT SHOCK TRANSCRIPTION FACTOR"/>
    <property type="match status" value="1"/>
</dbReference>
<dbReference type="Pfam" id="PF00447">
    <property type="entry name" value="HSF_DNA-bind"/>
    <property type="match status" value="1"/>
</dbReference>